<dbReference type="PANTHER" id="PTHR45527">
    <property type="entry name" value="NONRIBOSOMAL PEPTIDE SYNTHETASE"/>
    <property type="match status" value="1"/>
</dbReference>
<feature type="domain" description="Carrier" evidence="5">
    <location>
        <begin position="529"/>
        <end position="603"/>
    </location>
</feature>
<proteinExistence type="predicted"/>
<keyword evidence="7" id="KW-1185">Reference proteome</keyword>
<dbReference type="PROSITE" id="PS50075">
    <property type="entry name" value="CARRIER"/>
    <property type="match status" value="1"/>
</dbReference>
<dbReference type="InterPro" id="IPR000873">
    <property type="entry name" value="AMP-dep_synth/lig_dom"/>
</dbReference>
<reference evidence="6 7" key="1">
    <citation type="submission" date="2017-02" db="EMBL/GenBank/DDBJ databases">
        <title>Streptomyces pactum ACT12 Genome sequencing and assembly.</title>
        <authorList>
            <person name="Xue Q."/>
            <person name="Yan X."/>
            <person name="Jia L."/>
            <person name="Yan H."/>
        </authorList>
    </citation>
    <scope>NUCLEOTIDE SEQUENCE [LARGE SCALE GENOMIC DNA]</scope>
    <source>
        <strain evidence="6 7">ACT12</strain>
    </source>
</reference>
<evidence type="ECO:0000313" key="6">
    <source>
        <dbReference type="EMBL" id="AQS67095.1"/>
    </source>
</evidence>
<accession>A0A1S6J5T6</accession>
<evidence type="ECO:0000256" key="4">
    <source>
        <dbReference type="SAM" id="MobiDB-lite"/>
    </source>
</evidence>
<feature type="compositionally biased region" description="Low complexity" evidence="4">
    <location>
        <begin position="518"/>
        <end position="528"/>
    </location>
</feature>
<dbReference type="GO" id="GO:0008610">
    <property type="term" value="P:lipid biosynthetic process"/>
    <property type="evidence" value="ECO:0007669"/>
    <property type="project" value="UniProtKB-ARBA"/>
</dbReference>
<dbReference type="OrthoDB" id="2472181at2"/>
<dbReference type="InterPro" id="IPR042099">
    <property type="entry name" value="ANL_N_sf"/>
</dbReference>
<dbReference type="KEGG" id="spac:B1H29_09315"/>
<dbReference type="InterPro" id="IPR001242">
    <property type="entry name" value="Condensation_dom"/>
</dbReference>
<dbReference type="Gene3D" id="1.10.1200.10">
    <property type="entry name" value="ACP-like"/>
    <property type="match status" value="1"/>
</dbReference>
<dbReference type="RefSeq" id="WP_055419793.1">
    <property type="nucleotide sequence ID" value="NZ_CP019724.1"/>
</dbReference>
<dbReference type="GO" id="GO:0043041">
    <property type="term" value="P:amino acid activation for nonribosomal peptide biosynthetic process"/>
    <property type="evidence" value="ECO:0007669"/>
    <property type="project" value="TreeGrafter"/>
</dbReference>
<dbReference type="Gene3D" id="3.30.559.30">
    <property type="entry name" value="Nonribosomal peptide synthetase, condensation domain"/>
    <property type="match status" value="1"/>
</dbReference>
<dbReference type="GO" id="GO:0005737">
    <property type="term" value="C:cytoplasm"/>
    <property type="evidence" value="ECO:0007669"/>
    <property type="project" value="TreeGrafter"/>
</dbReference>
<name>A0A1S6J5T6_9ACTN</name>
<keyword evidence="2" id="KW-0596">Phosphopantetheine</keyword>
<dbReference type="SUPFAM" id="SSF52777">
    <property type="entry name" value="CoA-dependent acyltransferases"/>
    <property type="match status" value="2"/>
</dbReference>
<dbReference type="GO" id="GO:0031177">
    <property type="term" value="F:phosphopantetheine binding"/>
    <property type="evidence" value="ECO:0007669"/>
    <property type="project" value="InterPro"/>
</dbReference>
<keyword evidence="3" id="KW-0597">Phosphoprotein</keyword>
<dbReference type="InterPro" id="IPR023213">
    <property type="entry name" value="CAT-like_dom_sf"/>
</dbReference>
<dbReference type="InterPro" id="IPR020806">
    <property type="entry name" value="PKS_PP-bd"/>
</dbReference>
<dbReference type="PROSITE" id="PS00455">
    <property type="entry name" value="AMP_BINDING"/>
    <property type="match status" value="1"/>
</dbReference>
<dbReference type="GO" id="GO:0044550">
    <property type="term" value="P:secondary metabolite biosynthetic process"/>
    <property type="evidence" value="ECO:0007669"/>
    <property type="project" value="TreeGrafter"/>
</dbReference>
<dbReference type="InterPro" id="IPR009081">
    <property type="entry name" value="PP-bd_ACP"/>
</dbReference>
<sequence length="1038" mass="110677">MARDAETTEYVHGELIHEAVAHQARAQPGAAAVVQGGRRLTYGELDAAGDDYAAELRALGVSAGHRVPVLMSRSPEYAAVVLAVLKCGAAYATLDPRWSEERLDSILRRLGPPLAVVEKPQDLRVPTWSPADHPVDEAVRRRRRVRAVACDGGSEATVFFTSGSTGVPKGVVTPHRATTRLFQPGGFADLGPGHVMLASAALPWDVASLELWGPLTSGGTVALVEDEYLLPSGLAALVRDQGVDTAWLTTSLFNAFVDEDPSCFLGLRHVITGGERLSPHHVRRFLDAYPEVRLTNGYGPVESCVFTTTHDVVPTDTELPHGIPIGRPVPHTTVHVLRDGRTCPPGETGEICIGGDGLAVEYLDMPQDTAARFVDTPVGGRTVRLYLTGDLGFTTPDGLFHYVGRADRQVKIRGRRIEPLEIENVCLALPHVKQAVAVPVPGPDGAYTAMVLFYVAEPGAPGDAVAPAAVRAHLVAGLPPHSVPDDLRSVDAIPLSPTGKTDTARLLSTTRRAPAGPPEETTAPGGPAQPRSPWTAVVLEEIRALLETDAAPDAPFAVLGGTSLDAIRLCARLSDRTGISVPVSGFLRNPTAEGLAEFLETRSPAAPAEPAGRTDRVRLDGIQAHFGLLHELDPSDSTALCHLLWEVTGPLNTTALEQALNDLQRRHEALRSAYRLDPEPVALAPETAHAVRVETLTPGDRTQDARALVEEAMNRPLRIEDARVWRCVCAPVDDDTALVGLTVHHIAFDGWSQDLLITELTHAYEARSRGADPHFESLAPTLRGLADEAARFDDPDETAAQLAYWTRHLADLPDLALPAPGAEPEQPAQSLGFAVDPVVTARLRAEAGRLGATLFLPLAAGYAAALADVTGQDDFGIGVPLVRRSGPASMAAVSCLVDVVCLRLPEGDGAPALADLAKAARPAVEDAFARQDVAFSEVVRAIRPPRTGRNPLYQTMFAVQNGVPEELALAGCAVRRLPMEPPAAMHEIVCEIWPTADGGLRVDISFQADRVASSTAHRLARVYEELLVSGKPPASQCL</sequence>
<dbReference type="PANTHER" id="PTHR45527:SF1">
    <property type="entry name" value="FATTY ACID SYNTHASE"/>
    <property type="match status" value="1"/>
</dbReference>
<organism evidence="6 7">
    <name type="scientific">Streptomyces pactum</name>
    <dbReference type="NCBI Taxonomy" id="68249"/>
    <lineage>
        <taxon>Bacteria</taxon>
        <taxon>Bacillati</taxon>
        <taxon>Actinomycetota</taxon>
        <taxon>Actinomycetes</taxon>
        <taxon>Kitasatosporales</taxon>
        <taxon>Streptomycetaceae</taxon>
        <taxon>Streptomyces</taxon>
    </lineage>
</organism>
<dbReference type="Pfam" id="PF00668">
    <property type="entry name" value="Condensation"/>
    <property type="match status" value="1"/>
</dbReference>
<dbReference type="Gene3D" id="3.30.300.30">
    <property type="match status" value="1"/>
</dbReference>
<gene>
    <name evidence="6" type="ORF">B1H29_09315</name>
</gene>
<dbReference type="EMBL" id="CP019724">
    <property type="protein sequence ID" value="AQS67095.1"/>
    <property type="molecule type" value="Genomic_DNA"/>
</dbReference>
<protein>
    <submittedName>
        <fullName evidence="6">Non-ribosomal peptide synthase</fullName>
    </submittedName>
</protein>
<dbReference type="InterPro" id="IPR025110">
    <property type="entry name" value="AMP-bd_C"/>
</dbReference>
<dbReference type="Pfam" id="PF00501">
    <property type="entry name" value="AMP-binding"/>
    <property type="match status" value="1"/>
</dbReference>
<dbReference type="InterPro" id="IPR020845">
    <property type="entry name" value="AMP-binding_CS"/>
</dbReference>
<dbReference type="SMART" id="SM00823">
    <property type="entry name" value="PKS_PP"/>
    <property type="match status" value="1"/>
</dbReference>
<dbReference type="SUPFAM" id="SSF56801">
    <property type="entry name" value="Acetyl-CoA synthetase-like"/>
    <property type="match status" value="1"/>
</dbReference>
<dbReference type="Proteomes" id="UP000189443">
    <property type="component" value="Chromosome"/>
</dbReference>
<dbReference type="Gene3D" id="3.40.50.12780">
    <property type="entry name" value="N-terminal domain of ligase-like"/>
    <property type="match status" value="1"/>
</dbReference>
<comment type="cofactor">
    <cofactor evidence="1">
        <name>pantetheine 4'-phosphate</name>
        <dbReference type="ChEBI" id="CHEBI:47942"/>
    </cofactor>
</comment>
<evidence type="ECO:0000313" key="7">
    <source>
        <dbReference type="Proteomes" id="UP000189443"/>
    </source>
</evidence>
<dbReference type="Gene3D" id="3.30.559.10">
    <property type="entry name" value="Chloramphenicol acetyltransferase-like domain"/>
    <property type="match status" value="1"/>
</dbReference>
<dbReference type="Pfam" id="PF13193">
    <property type="entry name" value="AMP-binding_C"/>
    <property type="match status" value="1"/>
</dbReference>
<evidence type="ECO:0000256" key="3">
    <source>
        <dbReference type="ARBA" id="ARBA00022553"/>
    </source>
</evidence>
<dbReference type="InterPro" id="IPR045851">
    <property type="entry name" value="AMP-bd_C_sf"/>
</dbReference>
<dbReference type="GO" id="GO:0017000">
    <property type="term" value="P:antibiotic biosynthetic process"/>
    <property type="evidence" value="ECO:0007669"/>
    <property type="project" value="UniProtKB-ARBA"/>
</dbReference>
<dbReference type="GO" id="GO:0003824">
    <property type="term" value="F:catalytic activity"/>
    <property type="evidence" value="ECO:0007669"/>
    <property type="project" value="InterPro"/>
</dbReference>
<evidence type="ECO:0000259" key="5">
    <source>
        <dbReference type="PROSITE" id="PS50075"/>
    </source>
</evidence>
<dbReference type="AlphaFoldDB" id="A0A1S6J5T6"/>
<dbReference type="NCBIfam" id="TIGR01733">
    <property type="entry name" value="AA-adenyl-dom"/>
    <property type="match status" value="1"/>
</dbReference>
<feature type="region of interest" description="Disordered" evidence="4">
    <location>
        <begin position="508"/>
        <end position="532"/>
    </location>
</feature>
<dbReference type="SUPFAM" id="SSF47336">
    <property type="entry name" value="ACP-like"/>
    <property type="match status" value="1"/>
</dbReference>
<dbReference type="InterPro" id="IPR036736">
    <property type="entry name" value="ACP-like_sf"/>
</dbReference>
<dbReference type="InterPro" id="IPR010071">
    <property type="entry name" value="AA_adenyl_dom"/>
</dbReference>
<evidence type="ECO:0000256" key="1">
    <source>
        <dbReference type="ARBA" id="ARBA00001957"/>
    </source>
</evidence>
<dbReference type="Pfam" id="PF00550">
    <property type="entry name" value="PP-binding"/>
    <property type="match status" value="1"/>
</dbReference>
<evidence type="ECO:0000256" key="2">
    <source>
        <dbReference type="ARBA" id="ARBA00022450"/>
    </source>
</evidence>